<keyword evidence="13" id="KW-0234">DNA repair</keyword>
<keyword evidence="10" id="KW-0227">DNA damage</keyword>
<dbReference type="InterPro" id="IPR012904">
    <property type="entry name" value="OGG_N"/>
</dbReference>
<dbReference type="Pfam" id="PF08366">
    <property type="entry name" value="LLGL"/>
    <property type="match status" value="1"/>
</dbReference>
<evidence type="ECO:0000256" key="2">
    <source>
        <dbReference type="ARBA" id="ARBA00004496"/>
    </source>
</evidence>
<dbReference type="GO" id="GO:0003684">
    <property type="term" value="F:damaged DNA binding"/>
    <property type="evidence" value="ECO:0007669"/>
    <property type="project" value="InterPro"/>
</dbReference>
<evidence type="ECO:0000259" key="17">
    <source>
        <dbReference type="PROSITE" id="PS50892"/>
    </source>
</evidence>
<dbReference type="SUPFAM" id="SSF48150">
    <property type="entry name" value="DNA-glycosylase"/>
    <property type="match status" value="1"/>
</dbReference>
<keyword evidence="11" id="KW-0378">Hydrolase</keyword>
<dbReference type="Proteomes" id="UP000663842">
    <property type="component" value="Unassembled WGS sequence"/>
</dbReference>
<dbReference type="Gene3D" id="2.130.10.10">
    <property type="entry name" value="YVTN repeat-like/Quinoprotein amine dehydrogenase"/>
    <property type="match status" value="2"/>
</dbReference>
<feature type="compositionally biased region" description="Gly residues" evidence="16">
    <location>
        <begin position="1317"/>
        <end position="1328"/>
    </location>
</feature>
<dbReference type="PROSITE" id="PS50892">
    <property type="entry name" value="V_SNARE"/>
    <property type="match status" value="1"/>
</dbReference>
<evidence type="ECO:0000256" key="8">
    <source>
        <dbReference type="ARBA" id="ARBA00022574"/>
    </source>
</evidence>
<dbReference type="InterPro" id="IPR013577">
    <property type="entry name" value="LLGL2"/>
</dbReference>
<name>A0A819D683_9BILA</name>
<evidence type="ECO:0000256" key="15">
    <source>
        <dbReference type="PROSITE-ProRule" id="PRU00290"/>
    </source>
</evidence>
<dbReference type="InterPro" id="IPR023170">
    <property type="entry name" value="HhH_base_excis_C"/>
</dbReference>
<dbReference type="InterPro" id="IPR013905">
    <property type="entry name" value="Lgl_C_dom"/>
</dbReference>
<protein>
    <recommendedName>
        <fullName evidence="17">V-SNARE coiled-coil homology domain-containing protein</fullName>
    </recommendedName>
</protein>
<dbReference type="PANTHER" id="PTHR10241">
    <property type="entry name" value="LETHAL 2 GIANT LARVAE PROTEIN"/>
    <property type="match status" value="1"/>
</dbReference>
<keyword evidence="8 14" id="KW-0853">WD repeat</keyword>
<keyword evidence="4" id="KW-1003">Cell membrane</keyword>
<evidence type="ECO:0000256" key="7">
    <source>
        <dbReference type="ARBA" id="ARBA00022553"/>
    </source>
</evidence>
<dbReference type="CDD" id="cd00056">
    <property type="entry name" value="ENDO3c"/>
    <property type="match status" value="1"/>
</dbReference>
<dbReference type="SUPFAM" id="SSF58038">
    <property type="entry name" value="SNARE fusion complex"/>
    <property type="match status" value="1"/>
</dbReference>
<dbReference type="Gene3D" id="3.30.310.40">
    <property type="match status" value="1"/>
</dbReference>
<evidence type="ECO:0000256" key="13">
    <source>
        <dbReference type="ARBA" id="ARBA00023204"/>
    </source>
</evidence>
<keyword evidence="15" id="KW-0175">Coiled coil</keyword>
<dbReference type="InterPro" id="IPR011257">
    <property type="entry name" value="DNA_glycosylase"/>
</dbReference>
<evidence type="ECO:0000256" key="11">
    <source>
        <dbReference type="ARBA" id="ARBA00022801"/>
    </source>
</evidence>
<evidence type="ECO:0000256" key="14">
    <source>
        <dbReference type="PROSITE-ProRule" id="PRU00221"/>
    </source>
</evidence>
<dbReference type="GO" id="GO:0006887">
    <property type="term" value="P:exocytosis"/>
    <property type="evidence" value="ECO:0007669"/>
    <property type="project" value="UniProtKB-KW"/>
</dbReference>
<feature type="compositionally biased region" description="Basic and acidic residues" evidence="16">
    <location>
        <begin position="1346"/>
        <end position="1355"/>
    </location>
</feature>
<dbReference type="GO" id="GO:0006284">
    <property type="term" value="P:base-excision repair"/>
    <property type="evidence" value="ECO:0007669"/>
    <property type="project" value="InterPro"/>
</dbReference>
<dbReference type="SMART" id="SM00478">
    <property type="entry name" value="ENDO3c"/>
    <property type="match status" value="1"/>
</dbReference>
<evidence type="ECO:0000256" key="4">
    <source>
        <dbReference type="ARBA" id="ARBA00022475"/>
    </source>
</evidence>
<dbReference type="GO" id="GO:0006893">
    <property type="term" value="P:Golgi to plasma membrane transport"/>
    <property type="evidence" value="ECO:0007669"/>
    <property type="project" value="TreeGrafter"/>
</dbReference>
<feature type="region of interest" description="Disordered" evidence="16">
    <location>
        <begin position="1234"/>
        <end position="1407"/>
    </location>
</feature>
<keyword evidence="5" id="KW-0268">Exocytosis</keyword>
<evidence type="ECO:0000313" key="18">
    <source>
        <dbReference type="EMBL" id="CAF3818474.1"/>
    </source>
</evidence>
<keyword evidence="12" id="KW-0472">Membrane</keyword>
<comment type="subcellular location">
    <subcellularLocation>
        <location evidence="1">Cell membrane</location>
        <topology evidence="1">Peripheral membrane protein</topology>
    </subcellularLocation>
    <subcellularLocation>
        <location evidence="2">Cytoplasm</location>
    </subcellularLocation>
</comment>
<dbReference type="PRINTS" id="PR00962">
    <property type="entry name" value="LETHAL2GIANT"/>
</dbReference>
<feature type="compositionally biased region" description="Polar residues" evidence="16">
    <location>
        <begin position="1234"/>
        <end position="1257"/>
    </location>
</feature>
<dbReference type="PROSITE" id="PS50082">
    <property type="entry name" value="WD_REPEATS_2"/>
    <property type="match status" value="1"/>
</dbReference>
<dbReference type="GO" id="GO:0019905">
    <property type="term" value="F:syntaxin binding"/>
    <property type="evidence" value="ECO:0007669"/>
    <property type="project" value="TreeGrafter"/>
</dbReference>
<evidence type="ECO:0000256" key="16">
    <source>
        <dbReference type="SAM" id="MobiDB-lite"/>
    </source>
</evidence>
<dbReference type="Pfam" id="PF07934">
    <property type="entry name" value="OGG_N"/>
    <property type="match status" value="1"/>
</dbReference>
<dbReference type="Pfam" id="PF08596">
    <property type="entry name" value="Lgl_C"/>
    <property type="match status" value="1"/>
</dbReference>
<dbReference type="CDD" id="cd15873">
    <property type="entry name" value="R-SNARE_STXBP5_6"/>
    <property type="match status" value="1"/>
</dbReference>
<dbReference type="PANTHER" id="PTHR10241:SF25">
    <property type="entry name" value="TOMOSYN, ISOFORM C"/>
    <property type="match status" value="1"/>
</dbReference>
<dbReference type="Pfam" id="PF00400">
    <property type="entry name" value="WD40"/>
    <property type="match status" value="1"/>
</dbReference>
<dbReference type="InterPro" id="IPR000664">
    <property type="entry name" value="Lethal2_giant"/>
</dbReference>
<evidence type="ECO:0000256" key="10">
    <source>
        <dbReference type="ARBA" id="ARBA00022763"/>
    </source>
</evidence>
<evidence type="ECO:0000256" key="5">
    <source>
        <dbReference type="ARBA" id="ARBA00022483"/>
    </source>
</evidence>
<evidence type="ECO:0000256" key="1">
    <source>
        <dbReference type="ARBA" id="ARBA00004202"/>
    </source>
</evidence>
<evidence type="ECO:0000256" key="12">
    <source>
        <dbReference type="ARBA" id="ARBA00023136"/>
    </source>
</evidence>
<feature type="compositionally biased region" description="Polar residues" evidence="16">
    <location>
        <begin position="1357"/>
        <end position="1367"/>
    </location>
</feature>
<keyword evidence="6" id="KW-0963">Cytoplasm</keyword>
<evidence type="ECO:0000313" key="19">
    <source>
        <dbReference type="Proteomes" id="UP000663842"/>
    </source>
</evidence>
<dbReference type="GO" id="GO:0005096">
    <property type="term" value="F:GTPase activator activity"/>
    <property type="evidence" value="ECO:0007669"/>
    <property type="project" value="TreeGrafter"/>
</dbReference>
<evidence type="ECO:0000256" key="9">
    <source>
        <dbReference type="ARBA" id="ARBA00022737"/>
    </source>
</evidence>
<dbReference type="Gene3D" id="1.20.5.110">
    <property type="match status" value="1"/>
</dbReference>
<dbReference type="GO" id="GO:0031201">
    <property type="term" value="C:SNARE complex"/>
    <property type="evidence" value="ECO:0007669"/>
    <property type="project" value="TreeGrafter"/>
</dbReference>
<organism evidence="18 19">
    <name type="scientific">Rotaria magnacalcarata</name>
    <dbReference type="NCBI Taxonomy" id="392030"/>
    <lineage>
        <taxon>Eukaryota</taxon>
        <taxon>Metazoa</taxon>
        <taxon>Spiralia</taxon>
        <taxon>Gnathifera</taxon>
        <taxon>Rotifera</taxon>
        <taxon>Eurotatoria</taxon>
        <taxon>Bdelloidea</taxon>
        <taxon>Philodinida</taxon>
        <taxon>Philodinidae</taxon>
        <taxon>Rotaria</taxon>
    </lineage>
</organism>
<feature type="compositionally biased region" description="Basic and acidic residues" evidence="16">
    <location>
        <begin position="945"/>
        <end position="959"/>
    </location>
</feature>
<dbReference type="SUPFAM" id="SSF55945">
    <property type="entry name" value="TATA-box binding protein-like"/>
    <property type="match status" value="1"/>
</dbReference>
<dbReference type="GO" id="GO:0006289">
    <property type="term" value="P:nucleotide-excision repair"/>
    <property type="evidence" value="ECO:0007669"/>
    <property type="project" value="InterPro"/>
</dbReference>
<dbReference type="SMART" id="SM00320">
    <property type="entry name" value="WD40"/>
    <property type="match status" value="4"/>
</dbReference>
<dbReference type="InterPro" id="IPR015943">
    <property type="entry name" value="WD40/YVTN_repeat-like_dom_sf"/>
</dbReference>
<gene>
    <name evidence="18" type="ORF">UXM345_LOCUS5828</name>
</gene>
<feature type="compositionally biased region" description="Polar residues" evidence="16">
    <location>
        <begin position="1173"/>
        <end position="1189"/>
    </location>
</feature>
<feature type="domain" description="V-SNARE coiled-coil homology" evidence="17">
    <location>
        <begin position="1749"/>
        <end position="1809"/>
    </location>
</feature>
<comment type="similarity">
    <text evidence="3">Belongs to the WD repeat L(2)GL family.</text>
</comment>
<keyword evidence="7" id="KW-0597">Phosphoprotein</keyword>
<accession>A0A819D683</accession>
<dbReference type="GO" id="GO:0008534">
    <property type="term" value="F:oxidized purine nucleobase lesion DNA N-glycosylase activity"/>
    <property type="evidence" value="ECO:0007669"/>
    <property type="project" value="InterPro"/>
</dbReference>
<dbReference type="SUPFAM" id="SSF50978">
    <property type="entry name" value="WD40 repeat-like"/>
    <property type="match status" value="1"/>
</dbReference>
<dbReference type="Gene3D" id="1.10.340.30">
    <property type="entry name" value="Hypothetical protein, domain 2"/>
    <property type="match status" value="1"/>
</dbReference>
<feature type="region of interest" description="Disordered" evidence="16">
    <location>
        <begin position="1162"/>
        <end position="1189"/>
    </location>
</feature>
<keyword evidence="9" id="KW-0677">Repeat</keyword>
<dbReference type="InterPro" id="IPR001680">
    <property type="entry name" value="WD40_rpt"/>
</dbReference>
<dbReference type="GO" id="GO:0045159">
    <property type="term" value="F:myosin II binding"/>
    <property type="evidence" value="ECO:0007669"/>
    <property type="project" value="TreeGrafter"/>
</dbReference>
<comment type="caution">
    <text evidence="18">The sequence shown here is derived from an EMBL/GenBank/DDBJ whole genome shotgun (WGS) entry which is preliminary data.</text>
</comment>
<evidence type="ECO:0000256" key="6">
    <source>
        <dbReference type="ARBA" id="ARBA00022490"/>
    </source>
</evidence>
<dbReference type="Pfam" id="PF00730">
    <property type="entry name" value="HhH-GPD"/>
    <property type="match status" value="1"/>
</dbReference>
<proteinExistence type="inferred from homology"/>
<dbReference type="EMBL" id="CAJOBF010000442">
    <property type="protein sequence ID" value="CAF3818474.1"/>
    <property type="molecule type" value="Genomic_DNA"/>
</dbReference>
<dbReference type="InterPro" id="IPR003265">
    <property type="entry name" value="HhH-GPD_domain"/>
</dbReference>
<dbReference type="InterPro" id="IPR036322">
    <property type="entry name" value="WD40_repeat_dom_sf"/>
</dbReference>
<reference evidence="18" key="1">
    <citation type="submission" date="2021-02" db="EMBL/GenBank/DDBJ databases">
        <authorList>
            <person name="Nowell W R."/>
        </authorList>
    </citation>
    <scope>NUCLEOTIDE SEQUENCE</scope>
</reference>
<feature type="repeat" description="WD" evidence="14">
    <location>
        <begin position="654"/>
        <end position="695"/>
    </location>
</feature>
<evidence type="ECO:0000256" key="3">
    <source>
        <dbReference type="ARBA" id="ARBA00008070"/>
    </source>
</evidence>
<sequence>MSLLTPLAPTSTLSNNLIIYSSGSIPIIAKELNLKQTVLGGQSFRWIEHNLNEFVGVLGQYVVRLQHQNDNLRYTFFTNSEYEKTFSNDNDRRVETALILHNYFQLTIKLCETFEKWCKIDSRFRKGQIPIGVRILAQQPLENLISFLCSSNNNIQRISKMIKILCEEYGRKIGTLNGMTYYQFPTLDELDRSDLEIRLRELNFGYRARYIKEAVKYIKYTADGGMLFFDRLKTLSTGEARNQLANMMGVSRKIADCVLLMSLGKQDVVPIDTHMYTFAMTYYGLNNENTKKQTLNTLNYNGISSFFEQLWQPLSGWAQAAAFSNEPYSSTNPRDSLQSSMSSLKRSISNDILSEKLFKAIDENNQCQSIKITITLDKLNQKKILTIQPTKEPSKRPRRNVKPICDYVTPNLICMLKKVQPIHIMTSRIKLPFKLGDSKKINESEVNETSKKEDFSLSEIVRYGFPYRPTTLAYDSVQKVLAIGTKHGIIKIYGGAFVECSLSHPTEVEIVQLVFRINEGALISACRDNFIHLWNLRQKKPVIAHSLRFFKERISRCFLPLAFNSKWLLVGTQSGNVYVINLDTFTLSSYKIMWNNAIGMGKSTHPGVVIDLCQNPDDSTRLYIGFSTHILSPSSVPVGHVVCWNLQQKTSETVYTLQEGLTSISWHSDGRQFMCSHCDGSLSVWNLRTTDKPVSINYPHTRISKDEPRKFGSISKVVWSSVKNTNDTFIIFSGGMPNQTDPQQISVVNTNTPPSKPSAFFLTILRGQTTNVLHMDNAIVDFHVITASPHIADAPDPLAIAVLLENDFVMIDLKSENYPLFESLHTLDLHESPVTYCDYITEPNSTFYQSLLRLQTKQIPKRTYSQQENPISGGKSGSTIFGYNELIITGHADGSIKFWDASGCNLLFFYKLRTNRLFDRTQAANLSSSSSSATATTTTISSAANKKESNTNYKLESRPAHANSSASDEINQPQINSTNLSNELNVYEFPFAIYSIKMCCDGKYLIAAARGGHVTLFKFTGSELDKADEGLGDFSLLELPIFHQNISNNHNEANTSGNLSTISDFQSSIARPTAKDFKSLLRAKKGYRRMAGYQPELVCLLSWLPSDKIPVLTDTSINSKYGLLIFGLDNGLVVIDYLSTSILMNMATADLYGTMDPFQRTSISPKRRVAGNDLNNDDQTPGDYQQQPLSPTPCTVEPGLSLNPFACGYAGHSANKLRSKQSIPCIPPHSANEVSSTPFFRSQSIDSLPSNDQTLRSIPTGGGEGGFHDEKPHNTGTLSKTFRTFRSRWSRPSNLNKHDSSLACTNSDHSEKENVVKGGGDDNGGSSGGEEINQSPVRGKRVTSPDIRRGSHKPLETTVSLNLNRSFTSDKRSRIVTTPPPLKSTDSNDKNDDSGSGSETTNLSKTWTSSAYNRAQLRGTCSLEYTEHMREKSHKRKAHMVDLRKDDVHQQQQQSIMMTSTNFTISPSVWLGTSTGCVLVINLNIIYEPRNISVVPSGSVFRMCGRLLHISFLDHKGVPIPSPSEKWDARKPKTNRLNDGTQNLNASSILSGSNVTSSSVTNTQSSNIQYAVFCTSKQARVVSLPSQACISKQKIYDSLGASASNVFRAAVVKIAGSSCLTCYLSGGRIHVYSLPSLRELFVTNLDIAADTFKSLIASTCIFTDRGHVLFMCSPTEIQKLSIASDVKEQVSEMLCELYDPSVAMPEAPKQNFFAKIFASNTSLDSDQLFGEAAGKAPYGIAKKEDVNANMNRMRGTVDSACGVVNDTRNKLIERGQKLGEVELASKQMSDHAEEFASLSHKVMLKQKEKAEWWSFTSKKS</sequence>
<feature type="compositionally biased region" description="Polar residues" evidence="16">
    <location>
        <begin position="962"/>
        <end position="974"/>
    </location>
</feature>
<dbReference type="Gene3D" id="1.10.1670.10">
    <property type="entry name" value="Helix-hairpin-Helix base-excision DNA repair enzymes (C-terminal)"/>
    <property type="match status" value="1"/>
</dbReference>
<dbReference type="InterPro" id="IPR042855">
    <property type="entry name" value="V_SNARE_CC"/>
</dbReference>
<feature type="region of interest" description="Disordered" evidence="16">
    <location>
        <begin position="937"/>
        <end position="974"/>
    </location>
</feature>
<dbReference type="GO" id="GO:0005886">
    <property type="term" value="C:plasma membrane"/>
    <property type="evidence" value="ECO:0007669"/>
    <property type="project" value="UniProtKB-SubCell"/>
</dbReference>